<proteinExistence type="predicted"/>
<accession>A0A4V2V0V6</accession>
<dbReference type="EMBL" id="SMAO01000012">
    <property type="protein sequence ID" value="TCT18712.1"/>
    <property type="molecule type" value="Genomic_DNA"/>
</dbReference>
<gene>
    <name evidence="1" type="ORF">EDC35_11235</name>
</gene>
<evidence type="ECO:0000313" key="1">
    <source>
        <dbReference type="EMBL" id="TCT18712.1"/>
    </source>
</evidence>
<organism evidence="1 2">
    <name type="scientific">Thiobaca trueperi</name>
    <dbReference type="NCBI Taxonomy" id="127458"/>
    <lineage>
        <taxon>Bacteria</taxon>
        <taxon>Pseudomonadati</taxon>
        <taxon>Pseudomonadota</taxon>
        <taxon>Gammaproteobacteria</taxon>
        <taxon>Chromatiales</taxon>
        <taxon>Chromatiaceae</taxon>
        <taxon>Thiobaca</taxon>
    </lineage>
</organism>
<comment type="caution">
    <text evidence="1">The sequence shown here is derived from an EMBL/GenBank/DDBJ whole genome shotgun (WGS) entry which is preliminary data.</text>
</comment>
<dbReference type="AlphaFoldDB" id="A0A4V2V0V6"/>
<dbReference type="Proteomes" id="UP000295717">
    <property type="component" value="Unassembled WGS sequence"/>
</dbReference>
<evidence type="ECO:0000313" key="2">
    <source>
        <dbReference type="Proteomes" id="UP000295717"/>
    </source>
</evidence>
<name>A0A4V2V0V6_9GAMM</name>
<protein>
    <submittedName>
        <fullName evidence="1">Uncharacterized protein</fullName>
    </submittedName>
</protein>
<sequence length="218" mass="24702">MPYRPRQGYLLLDERRLAKTENLPTRNLSAALFRLDASRGSSETMAIVRALIDWLADPGQLGLRRAFAIWFGRVFLPKRLPGVSFPPLSDLMEVYHMLAETWTPGPTNGNRRVWSKVERPRATSFCAWSAVASAPRLRTRAPQRSRASATSARWKSLAISCSSAPMERTGCARCAKPVRIQTRARTRTDMMQRFDERRRRATGSRKSWNSGFSNAFAV</sequence>
<keyword evidence="2" id="KW-1185">Reference proteome</keyword>
<reference evidence="1 2" key="1">
    <citation type="submission" date="2019-03" db="EMBL/GenBank/DDBJ databases">
        <title>Genomic Encyclopedia of Type Strains, Phase IV (KMG-IV): sequencing the most valuable type-strain genomes for metagenomic binning, comparative biology and taxonomic classification.</title>
        <authorList>
            <person name="Goeker M."/>
        </authorList>
    </citation>
    <scope>NUCLEOTIDE SEQUENCE [LARGE SCALE GENOMIC DNA]</scope>
    <source>
        <strain evidence="1 2">DSM 13587</strain>
    </source>
</reference>